<comment type="caution">
    <text evidence="5">The sequence shown here is derived from an EMBL/GenBank/DDBJ whole genome shotgun (WGS) entry which is preliminary data.</text>
</comment>
<evidence type="ECO:0000256" key="2">
    <source>
        <dbReference type="SAM" id="MobiDB-lite"/>
    </source>
</evidence>
<feature type="compositionally biased region" description="Polar residues" evidence="2">
    <location>
        <begin position="397"/>
        <end position="412"/>
    </location>
</feature>
<protein>
    <recommendedName>
        <fullName evidence="4">CNNM transmembrane domain-containing protein</fullName>
    </recommendedName>
</protein>
<keyword evidence="1 3" id="KW-1133">Transmembrane helix</keyword>
<organism evidence="5 6">
    <name type="scientific">Cannabis sativa</name>
    <name type="common">Hemp</name>
    <name type="synonym">Marijuana</name>
    <dbReference type="NCBI Taxonomy" id="3483"/>
    <lineage>
        <taxon>Eukaryota</taxon>
        <taxon>Viridiplantae</taxon>
        <taxon>Streptophyta</taxon>
        <taxon>Embryophyta</taxon>
        <taxon>Tracheophyta</taxon>
        <taxon>Spermatophyta</taxon>
        <taxon>Magnoliopsida</taxon>
        <taxon>eudicotyledons</taxon>
        <taxon>Gunneridae</taxon>
        <taxon>Pentapetalae</taxon>
        <taxon>rosids</taxon>
        <taxon>fabids</taxon>
        <taxon>Rosales</taxon>
        <taxon>Cannabaceae</taxon>
        <taxon>Cannabis</taxon>
    </lineage>
</organism>
<feature type="transmembrane region" description="Helical" evidence="3">
    <location>
        <begin position="13"/>
        <end position="40"/>
    </location>
</feature>
<proteinExistence type="predicted"/>
<dbReference type="PANTHER" id="PTHR12064">
    <property type="entry name" value="METAL TRANSPORTER CNNM"/>
    <property type="match status" value="1"/>
</dbReference>
<dbReference type="Pfam" id="PF01595">
    <property type="entry name" value="CNNM"/>
    <property type="match status" value="1"/>
</dbReference>
<dbReference type="GO" id="GO:0016020">
    <property type="term" value="C:membrane"/>
    <property type="evidence" value="ECO:0007669"/>
    <property type="project" value="UniProtKB-UniRule"/>
</dbReference>
<dbReference type="GO" id="GO:0010960">
    <property type="term" value="P:magnesium ion homeostasis"/>
    <property type="evidence" value="ECO:0007669"/>
    <property type="project" value="InterPro"/>
</dbReference>
<dbReference type="EMBL" id="JAATIQ010000019">
    <property type="protein sequence ID" value="KAF4400273.1"/>
    <property type="molecule type" value="Genomic_DNA"/>
</dbReference>
<keyword evidence="1 3" id="KW-0812">Transmembrane</keyword>
<evidence type="ECO:0000259" key="4">
    <source>
        <dbReference type="PROSITE" id="PS51846"/>
    </source>
</evidence>
<dbReference type="InterPro" id="IPR046342">
    <property type="entry name" value="CBS_dom_sf"/>
</dbReference>
<keyword evidence="1 3" id="KW-0472">Membrane</keyword>
<dbReference type="SUPFAM" id="SSF54631">
    <property type="entry name" value="CBS-domain pair"/>
    <property type="match status" value="1"/>
</dbReference>
<dbReference type="AlphaFoldDB" id="A0A7J6HYD7"/>
<feature type="compositionally biased region" description="Basic residues" evidence="2">
    <location>
        <begin position="377"/>
        <end position="394"/>
    </location>
</feature>
<feature type="transmembrane region" description="Helical" evidence="3">
    <location>
        <begin position="128"/>
        <end position="146"/>
    </location>
</feature>
<dbReference type="InterPro" id="IPR002550">
    <property type="entry name" value="CNNM"/>
</dbReference>
<accession>A0A7J6HYD7</accession>
<feature type="compositionally biased region" description="Polar residues" evidence="2">
    <location>
        <begin position="429"/>
        <end position="455"/>
    </location>
</feature>
<keyword evidence="6" id="KW-1185">Reference proteome</keyword>
<dbReference type="PANTHER" id="PTHR12064:SF72">
    <property type="entry name" value="CBS DOMAIN PROTEIN"/>
    <property type="match status" value="1"/>
</dbReference>
<evidence type="ECO:0000256" key="1">
    <source>
        <dbReference type="PROSITE-ProRule" id="PRU01193"/>
    </source>
</evidence>
<dbReference type="InterPro" id="IPR045095">
    <property type="entry name" value="ACDP"/>
</dbReference>
<feature type="domain" description="CNNM transmembrane" evidence="4">
    <location>
        <begin position="9"/>
        <end position="152"/>
    </location>
</feature>
<reference evidence="5 6" key="1">
    <citation type="journal article" date="2020" name="bioRxiv">
        <title>Sequence and annotation of 42 cannabis genomes reveals extensive copy number variation in cannabinoid synthesis and pathogen resistance genes.</title>
        <authorList>
            <person name="Mckernan K.J."/>
            <person name="Helbert Y."/>
            <person name="Kane L.T."/>
            <person name="Ebling H."/>
            <person name="Zhang L."/>
            <person name="Liu B."/>
            <person name="Eaton Z."/>
            <person name="Mclaughlin S."/>
            <person name="Kingan S."/>
            <person name="Baybayan P."/>
            <person name="Concepcion G."/>
            <person name="Jordan M."/>
            <person name="Riva A."/>
            <person name="Barbazuk W."/>
            <person name="Harkins T."/>
        </authorList>
    </citation>
    <scope>NUCLEOTIDE SEQUENCE [LARGE SCALE GENOMIC DNA]</scope>
    <source>
        <strain evidence="6">cv. Jamaican Lion 4</strain>
        <tissue evidence="5">Leaf</tissue>
    </source>
</reference>
<feature type="region of interest" description="Disordered" evidence="2">
    <location>
        <begin position="377"/>
        <end position="455"/>
    </location>
</feature>
<name>A0A7J6HYD7_CANSA</name>
<evidence type="ECO:0000313" key="5">
    <source>
        <dbReference type="EMBL" id="KAF4400273.1"/>
    </source>
</evidence>
<dbReference type="Proteomes" id="UP000583929">
    <property type="component" value="Unassembled WGS sequence"/>
</dbReference>
<dbReference type="GO" id="GO:0030026">
    <property type="term" value="P:intracellular manganese ion homeostasis"/>
    <property type="evidence" value="ECO:0007669"/>
    <property type="project" value="TreeGrafter"/>
</dbReference>
<dbReference type="PROSITE" id="PS51846">
    <property type="entry name" value="CNNM"/>
    <property type="match status" value="1"/>
</dbReference>
<evidence type="ECO:0000313" key="6">
    <source>
        <dbReference type="Proteomes" id="UP000583929"/>
    </source>
</evidence>
<dbReference type="Gene3D" id="3.10.580.10">
    <property type="entry name" value="CBS-domain"/>
    <property type="match status" value="2"/>
</dbReference>
<sequence length="467" mass="51757">MRNDDIPCCELDFWLFLAISFVLVLFSGITSGLALGLLSFTQVDLEVLIKSGQLHDQKNAAKILPLIKNEHLLLCTLLISKSLAMEALPIFLDSILPSWAAIIMSVTLVVAFAEVIPQAVCSRYGLSIGAKMSSFVRLLLFIFFPISKPISKAGKGGELSHHETMIINGALDLTQKIAKDAMTHISETFSLEINSKLDITLLTTRQTMGLIASKGHSRIPVYSGSKTNIIGLILNTLMVYDNWPLYDILNQFQKGHSHMAAVVRSKDIKHDHKDSNVDKHSLMNLNLTPGETQAHSCIFYQKEHLTISNETSPSYSFEDGDVCCGSRQPLQIDSSEEVIGIITMEDVMEELLQEDIFDETDQYVDVHNKIKINLRPLRRSSSRSPKRSISHLHWRTPDQSPLSSDTPISIESYSKPPLIRSSLLYESSPGKSAPNSPVQSEGGSLCNSSPSSYRVCQNSKLGYSPSY</sequence>
<feature type="transmembrane region" description="Helical" evidence="3">
    <location>
        <begin position="98"/>
        <end position="116"/>
    </location>
</feature>
<gene>
    <name evidence="5" type="ORF">G4B88_019482</name>
</gene>
<dbReference type="GO" id="GO:0005737">
    <property type="term" value="C:cytoplasm"/>
    <property type="evidence" value="ECO:0007669"/>
    <property type="project" value="TreeGrafter"/>
</dbReference>
<evidence type="ECO:0000256" key="3">
    <source>
        <dbReference type="SAM" id="Phobius"/>
    </source>
</evidence>